<dbReference type="Gene3D" id="3.40.50.300">
    <property type="entry name" value="P-loop containing nucleotide triphosphate hydrolases"/>
    <property type="match status" value="1"/>
</dbReference>
<sequence>MRWCLVGRYFPQSYKWDPSSWGCLHNKRLVMTTSSSEGCAPNPYKPLTWPKDLTADDIKHLLRNVISSAPNYESLEMLFRTGDYKSLDCLLKAYTTPQTPNKIDVGQFLRRHLGNGIDSAPTVMMTLEQRAQQLDLLEGALSSQLGSDQRNIAFISSPRGTGKTEFLKWFVFMKRAEAVKCGRVIVRCCDKSSHDTNGATPSWMHLVCRSSSDRSAPANSTDEGLCALIRTHVESVTGNPQDPTKYNNPQSAYATWMSETARHFNIPAGKKNVDPLIILDTAELLSQHDDHQTPSRKSSGKLYTLLESFCLAVPDSYSIFVMGCNANIDTADQVLNRANVRDVGSLPPLSLEGSRQAFEASWQTLLCGRVDFSVVHCLTGGVPRLLRWKLMKECSAVNERLDWFISDARARYPVDPAWFAQAYTCLLVSSTKARVRGSDQIVVHPAWRVPITPMTYQEAMTKSIGSLDPSSCLFLMPAATFVDETSRQHSPPIQPSDLHPFLSADALTKLATDEDRVRAFVPAFLHAVYARYLLASWESDHPWVSLEKVFEDAVRADQAPLLKQYEVNLSCGVVAGKVDRGGGDVSNMLTYCAPTTTTTTAHASKDAPHDASLWCRDRTTGETFALPLRLLYNAAHCQQHLDTSARFILCVDLSSPFISRPPRTSHTTLDPKVAIMIQPDFMCSVAWMLFSPVNIAK</sequence>
<proteinExistence type="predicted"/>
<name>A0A0S4JT21_BODSA</name>
<reference evidence="2" key="1">
    <citation type="submission" date="2015-09" db="EMBL/GenBank/DDBJ databases">
        <authorList>
            <consortium name="Pathogen Informatics"/>
        </authorList>
    </citation>
    <scope>NUCLEOTIDE SEQUENCE [LARGE SCALE GENOMIC DNA]</scope>
    <source>
        <strain evidence="2">Lake Konstanz</strain>
    </source>
</reference>
<dbReference type="Proteomes" id="UP000051952">
    <property type="component" value="Unassembled WGS sequence"/>
</dbReference>
<dbReference type="VEuPathDB" id="TriTrypDB:BSAL_38145"/>
<dbReference type="InterPro" id="IPR027417">
    <property type="entry name" value="P-loop_NTPase"/>
</dbReference>
<keyword evidence="2" id="KW-1185">Reference proteome</keyword>
<protein>
    <submittedName>
        <fullName evidence="1">Bodo-specific multi-copy gene family, putative</fullName>
    </submittedName>
</protein>
<dbReference type="AlphaFoldDB" id="A0A0S4JT21"/>
<dbReference type="EMBL" id="CYKH01002060">
    <property type="protein sequence ID" value="CUG92548.1"/>
    <property type="molecule type" value="Genomic_DNA"/>
</dbReference>
<gene>
    <name evidence="1" type="ORF">BSAL_38145</name>
</gene>
<evidence type="ECO:0000313" key="2">
    <source>
        <dbReference type="Proteomes" id="UP000051952"/>
    </source>
</evidence>
<organism evidence="1 2">
    <name type="scientific">Bodo saltans</name>
    <name type="common">Flagellated protozoan</name>
    <dbReference type="NCBI Taxonomy" id="75058"/>
    <lineage>
        <taxon>Eukaryota</taxon>
        <taxon>Discoba</taxon>
        <taxon>Euglenozoa</taxon>
        <taxon>Kinetoplastea</taxon>
        <taxon>Metakinetoplastina</taxon>
        <taxon>Eubodonida</taxon>
        <taxon>Bodonidae</taxon>
        <taxon>Bodo</taxon>
    </lineage>
</organism>
<accession>A0A0S4JT21</accession>
<evidence type="ECO:0000313" key="1">
    <source>
        <dbReference type="EMBL" id="CUG92548.1"/>
    </source>
</evidence>